<reference evidence="2" key="1">
    <citation type="submission" date="2023-06" db="EMBL/GenBank/DDBJ databases">
        <title>Uncultivated large filamentous bacteria from sulfidic sediments reveal new species and different genomic features in energy metabolism and defense.</title>
        <authorList>
            <person name="Fonseca A."/>
        </authorList>
    </citation>
    <scope>NUCLEOTIDE SEQUENCE</scope>
    <source>
        <strain evidence="2">HSG4</strain>
    </source>
</reference>
<evidence type="ECO:0000313" key="3">
    <source>
        <dbReference type="Proteomes" id="UP001171945"/>
    </source>
</evidence>
<evidence type="ECO:0000256" key="1">
    <source>
        <dbReference type="SAM" id="Phobius"/>
    </source>
</evidence>
<gene>
    <name evidence="2" type="ORF">QUF54_00850</name>
</gene>
<sequence>MIKQYAQWVIRWRYFIILATLILVALATRGFPLRFDTDYRVFFSEPNPQLIAFDDLQNTYTKNDNVMFVLAPQDGQVFTNKTLEAVEWLTNEAWQISYSIRVDSITNFQYTYMVCPPCRCWGRALLLCFPILVIAISEVCYLVS</sequence>
<keyword evidence="1" id="KW-1133">Transmembrane helix</keyword>
<dbReference type="Proteomes" id="UP001171945">
    <property type="component" value="Unassembled WGS sequence"/>
</dbReference>
<evidence type="ECO:0000313" key="2">
    <source>
        <dbReference type="EMBL" id="MDM8561883.1"/>
    </source>
</evidence>
<name>A0ABT7VS78_9GAMM</name>
<organism evidence="2 3">
    <name type="scientific">Candidatus Marithioploca araucensis</name>
    <dbReference type="NCBI Taxonomy" id="70273"/>
    <lineage>
        <taxon>Bacteria</taxon>
        <taxon>Pseudomonadati</taxon>
        <taxon>Pseudomonadota</taxon>
        <taxon>Gammaproteobacteria</taxon>
        <taxon>Thiotrichales</taxon>
        <taxon>Thiotrichaceae</taxon>
        <taxon>Candidatus Marithioploca</taxon>
    </lineage>
</organism>
<protein>
    <submittedName>
        <fullName evidence="2">Uncharacterized protein</fullName>
    </submittedName>
</protein>
<keyword evidence="1" id="KW-0472">Membrane</keyword>
<keyword evidence="1" id="KW-0812">Transmembrane</keyword>
<feature type="transmembrane region" description="Helical" evidence="1">
    <location>
        <begin position="121"/>
        <end position="143"/>
    </location>
</feature>
<accession>A0ABT7VS78</accession>
<dbReference type="EMBL" id="JAUCGM010000017">
    <property type="protein sequence ID" value="MDM8561883.1"/>
    <property type="molecule type" value="Genomic_DNA"/>
</dbReference>
<proteinExistence type="predicted"/>
<keyword evidence="3" id="KW-1185">Reference proteome</keyword>
<comment type="caution">
    <text evidence="2">The sequence shown here is derived from an EMBL/GenBank/DDBJ whole genome shotgun (WGS) entry which is preliminary data.</text>
</comment>